<proteinExistence type="inferred from homology"/>
<keyword evidence="2" id="KW-0723">Serine/threonine-protein kinase</keyword>
<comment type="caution">
    <text evidence="8">The sequence shown here is derived from an EMBL/GenBank/DDBJ whole genome shotgun (WGS) entry which is preliminary data.</text>
</comment>
<dbReference type="GO" id="GO:0005634">
    <property type="term" value="C:nucleus"/>
    <property type="evidence" value="ECO:0007669"/>
    <property type="project" value="TreeGrafter"/>
</dbReference>
<dbReference type="GO" id="GO:0004674">
    <property type="term" value="F:protein serine/threonine kinase activity"/>
    <property type="evidence" value="ECO:0007669"/>
    <property type="project" value="UniProtKB-KW"/>
</dbReference>
<evidence type="ECO:0000256" key="5">
    <source>
        <dbReference type="ARBA" id="ARBA00022777"/>
    </source>
</evidence>
<gene>
    <name evidence="8" type="ORF">A3Q56_06533</name>
</gene>
<dbReference type="EMBL" id="LWCA01001164">
    <property type="protein sequence ID" value="OAF65745.1"/>
    <property type="molecule type" value="Genomic_DNA"/>
</dbReference>
<evidence type="ECO:0000256" key="2">
    <source>
        <dbReference type="ARBA" id="ARBA00022527"/>
    </source>
</evidence>
<dbReference type="AlphaFoldDB" id="A0A177AUS3"/>
<dbReference type="InterPro" id="IPR008271">
    <property type="entry name" value="Ser/Thr_kinase_AS"/>
</dbReference>
<dbReference type="PANTHER" id="PTHR24056">
    <property type="entry name" value="CELL DIVISION PROTEIN KINASE"/>
    <property type="match status" value="1"/>
</dbReference>
<sequence length="327" mass="37846">MNNNYEDINCDIELLDKYKLTNVIGKGGCGLIYIYLNLPFSNQLKWKFRQVYKTICKDGPTVACKKILLMNDVISENVIAEISMLKVVDHVNIVKMKEYFMDEVEGCCYIFIIMELSLCNLGIFLREKKDTMIGIDRIIILEGVIRGLNYLHEIQIMHRDMKPSNILIGPKSNIRITDFDHATAFWNIESTDIFGTLGYRAPEIMLQAENYDEAVDIWSFGLICYNVATETSLFAKQTDSECLNSICLIMGPINNETWRGVEKLKGYHNINERKYEMVNFKRFLDDKMDDKDLMELISKTLCLLPSNRIGTKDILSMEYFQQGCFDI</sequence>
<dbReference type="GO" id="GO:0005524">
    <property type="term" value="F:ATP binding"/>
    <property type="evidence" value="ECO:0007669"/>
    <property type="project" value="UniProtKB-KW"/>
</dbReference>
<keyword evidence="5" id="KW-0418">Kinase</keyword>
<evidence type="ECO:0000256" key="6">
    <source>
        <dbReference type="ARBA" id="ARBA00022840"/>
    </source>
</evidence>
<dbReference type="Gene3D" id="3.30.200.20">
    <property type="entry name" value="Phosphorylase Kinase, domain 1"/>
    <property type="match status" value="1"/>
</dbReference>
<evidence type="ECO:0000256" key="3">
    <source>
        <dbReference type="ARBA" id="ARBA00022679"/>
    </source>
</evidence>
<accession>A0A177AUS3</accession>
<dbReference type="OrthoDB" id="6778822at2759"/>
<evidence type="ECO:0000256" key="4">
    <source>
        <dbReference type="ARBA" id="ARBA00022741"/>
    </source>
</evidence>
<name>A0A177AUS3_9BILA</name>
<comment type="similarity">
    <text evidence="1">Belongs to the protein kinase superfamily. CMGC Ser/Thr protein kinase family. CDC2/CDKX subfamily.</text>
</comment>
<dbReference type="Gene3D" id="1.10.510.10">
    <property type="entry name" value="Transferase(Phosphotransferase) domain 1"/>
    <property type="match status" value="1"/>
</dbReference>
<evidence type="ECO:0000313" key="8">
    <source>
        <dbReference type="EMBL" id="OAF65745.1"/>
    </source>
</evidence>
<dbReference type="PROSITE" id="PS00108">
    <property type="entry name" value="PROTEIN_KINASE_ST"/>
    <property type="match status" value="1"/>
</dbReference>
<dbReference type="InterPro" id="IPR011009">
    <property type="entry name" value="Kinase-like_dom_sf"/>
</dbReference>
<evidence type="ECO:0000259" key="7">
    <source>
        <dbReference type="PROSITE" id="PS50011"/>
    </source>
</evidence>
<organism evidence="8 9">
    <name type="scientific">Intoshia linei</name>
    <dbReference type="NCBI Taxonomy" id="1819745"/>
    <lineage>
        <taxon>Eukaryota</taxon>
        <taxon>Metazoa</taxon>
        <taxon>Spiralia</taxon>
        <taxon>Lophotrochozoa</taxon>
        <taxon>Mesozoa</taxon>
        <taxon>Orthonectida</taxon>
        <taxon>Rhopaluridae</taxon>
        <taxon>Intoshia</taxon>
    </lineage>
</organism>
<dbReference type="PROSITE" id="PS50011">
    <property type="entry name" value="PROTEIN_KINASE_DOM"/>
    <property type="match status" value="1"/>
</dbReference>
<dbReference type="InterPro" id="IPR050108">
    <property type="entry name" value="CDK"/>
</dbReference>
<keyword evidence="4" id="KW-0547">Nucleotide-binding</keyword>
<dbReference type="InterPro" id="IPR000719">
    <property type="entry name" value="Prot_kinase_dom"/>
</dbReference>
<dbReference type="SUPFAM" id="SSF56112">
    <property type="entry name" value="Protein kinase-like (PK-like)"/>
    <property type="match status" value="1"/>
</dbReference>
<reference evidence="8 9" key="1">
    <citation type="submission" date="2016-04" db="EMBL/GenBank/DDBJ databases">
        <title>The genome of Intoshia linei affirms orthonectids as highly simplified spiralians.</title>
        <authorList>
            <person name="Mikhailov K.V."/>
            <person name="Slusarev G.S."/>
            <person name="Nikitin M.A."/>
            <person name="Logacheva M.D."/>
            <person name="Penin A."/>
            <person name="Aleoshin V."/>
            <person name="Panchin Y.V."/>
        </authorList>
    </citation>
    <scope>NUCLEOTIDE SEQUENCE [LARGE SCALE GENOMIC DNA]</scope>
    <source>
        <strain evidence="8">Intl2013</strain>
        <tissue evidence="8">Whole animal</tissue>
    </source>
</reference>
<evidence type="ECO:0000256" key="1">
    <source>
        <dbReference type="ARBA" id="ARBA00006485"/>
    </source>
</evidence>
<keyword evidence="6" id="KW-0067">ATP-binding</keyword>
<evidence type="ECO:0000313" key="9">
    <source>
        <dbReference type="Proteomes" id="UP000078046"/>
    </source>
</evidence>
<protein>
    <recommendedName>
        <fullName evidence="7">Protein kinase domain-containing protein</fullName>
    </recommendedName>
</protein>
<dbReference type="Proteomes" id="UP000078046">
    <property type="component" value="Unassembled WGS sequence"/>
</dbReference>
<feature type="domain" description="Protein kinase" evidence="7">
    <location>
        <begin position="18"/>
        <end position="320"/>
    </location>
</feature>
<keyword evidence="9" id="KW-1185">Reference proteome</keyword>
<dbReference type="Pfam" id="PF00069">
    <property type="entry name" value="Pkinase"/>
    <property type="match status" value="1"/>
</dbReference>
<keyword evidence="3" id="KW-0808">Transferase</keyword>
<dbReference type="SMART" id="SM00220">
    <property type="entry name" value="S_TKc"/>
    <property type="match status" value="1"/>
</dbReference>